<protein>
    <submittedName>
        <fullName evidence="2">Uncharacterized protein</fullName>
    </submittedName>
</protein>
<proteinExistence type="predicted"/>
<reference evidence="2" key="1">
    <citation type="submission" date="2020-08" db="EMBL/GenBank/DDBJ databases">
        <title>Multicomponent nature underlies the extraordinary mechanical properties of spider dragline silk.</title>
        <authorList>
            <person name="Kono N."/>
            <person name="Nakamura H."/>
            <person name="Mori M."/>
            <person name="Yoshida Y."/>
            <person name="Ohtoshi R."/>
            <person name="Malay A.D."/>
            <person name="Moran D.A.P."/>
            <person name="Tomita M."/>
            <person name="Numata K."/>
            <person name="Arakawa K."/>
        </authorList>
    </citation>
    <scope>NUCLEOTIDE SEQUENCE</scope>
</reference>
<accession>A0A8X6VTZ5</accession>
<feature type="region of interest" description="Disordered" evidence="1">
    <location>
        <begin position="71"/>
        <end position="101"/>
    </location>
</feature>
<dbReference type="AlphaFoldDB" id="A0A8X6VTZ5"/>
<dbReference type="EMBL" id="BMAU01021361">
    <property type="protein sequence ID" value="GFY22439.1"/>
    <property type="molecule type" value="Genomic_DNA"/>
</dbReference>
<evidence type="ECO:0000313" key="2">
    <source>
        <dbReference type="EMBL" id="GFY22439.1"/>
    </source>
</evidence>
<evidence type="ECO:0000256" key="1">
    <source>
        <dbReference type="SAM" id="MobiDB-lite"/>
    </source>
</evidence>
<comment type="caution">
    <text evidence="2">The sequence shown here is derived from an EMBL/GenBank/DDBJ whole genome shotgun (WGS) entry which is preliminary data.</text>
</comment>
<name>A0A8X6VTZ5_TRICX</name>
<sequence length="133" mass="15585">MYVLGHMIRKQVQGQKLIRLGGAKLLAFIATFFFLFSCCNSLSDIQQRWFVNKWSLINLSYADITKLIEASDSEEEVSKHENHTSNEYESESSDNNFDTNNQQMNYKESIQFQNRKIKGIHFHSFLNQQLLIL</sequence>
<dbReference type="Proteomes" id="UP000887159">
    <property type="component" value="Unassembled WGS sequence"/>
</dbReference>
<organism evidence="2 3">
    <name type="scientific">Trichonephila clavipes</name>
    <name type="common">Golden silk orbweaver</name>
    <name type="synonym">Nephila clavipes</name>
    <dbReference type="NCBI Taxonomy" id="2585209"/>
    <lineage>
        <taxon>Eukaryota</taxon>
        <taxon>Metazoa</taxon>
        <taxon>Ecdysozoa</taxon>
        <taxon>Arthropoda</taxon>
        <taxon>Chelicerata</taxon>
        <taxon>Arachnida</taxon>
        <taxon>Araneae</taxon>
        <taxon>Araneomorphae</taxon>
        <taxon>Entelegynae</taxon>
        <taxon>Araneoidea</taxon>
        <taxon>Nephilidae</taxon>
        <taxon>Trichonephila</taxon>
    </lineage>
</organism>
<evidence type="ECO:0000313" key="3">
    <source>
        <dbReference type="Proteomes" id="UP000887159"/>
    </source>
</evidence>
<feature type="compositionally biased region" description="Basic and acidic residues" evidence="1">
    <location>
        <begin position="76"/>
        <end position="86"/>
    </location>
</feature>
<keyword evidence="3" id="KW-1185">Reference proteome</keyword>
<gene>
    <name evidence="2" type="ORF">TNCV_2177001</name>
</gene>